<feature type="compositionally biased region" description="Basic and acidic residues" evidence="2">
    <location>
        <begin position="16"/>
        <end position="25"/>
    </location>
</feature>
<feature type="region of interest" description="Disordered" evidence="2">
    <location>
        <begin position="463"/>
        <end position="488"/>
    </location>
</feature>
<reference evidence="3 4" key="1">
    <citation type="submission" date="2024-12" db="EMBL/GenBank/DDBJ databases">
        <title>The unique morphological basis and parallel evolutionary history of personate flowers in Penstemon.</title>
        <authorList>
            <person name="Depatie T.H."/>
            <person name="Wessinger C.A."/>
        </authorList>
    </citation>
    <scope>NUCLEOTIDE SEQUENCE [LARGE SCALE GENOMIC DNA]</scope>
    <source>
        <strain evidence="3">WTNN_2</strain>
        <tissue evidence="3">Leaf</tissue>
    </source>
</reference>
<evidence type="ECO:0000313" key="3">
    <source>
        <dbReference type="EMBL" id="KAL3814298.1"/>
    </source>
</evidence>
<protein>
    <submittedName>
        <fullName evidence="3">Uncharacterized protein</fullName>
    </submittedName>
</protein>
<feature type="compositionally biased region" description="Polar residues" evidence="2">
    <location>
        <begin position="26"/>
        <end position="39"/>
    </location>
</feature>
<comment type="caution">
    <text evidence="3">The sequence shown here is derived from an EMBL/GenBank/DDBJ whole genome shotgun (WGS) entry which is preliminary data.</text>
</comment>
<feature type="region of interest" description="Disordered" evidence="2">
    <location>
        <begin position="16"/>
        <end position="49"/>
    </location>
</feature>
<proteinExistence type="predicted"/>
<evidence type="ECO:0000256" key="2">
    <source>
        <dbReference type="SAM" id="MobiDB-lite"/>
    </source>
</evidence>
<dbReference type="AlphaFoldDB" id="A0ABD3RN16"/>
<keyword evidence="4" id="KW-1185">Reference proteome</keyword>
<name>A0ABD3RN16_9LAMI</name>
<gene>
    <name evidence="3" type="ORF">ACJIZ3_015566</name>
</gene>
<keyword evidence="1" id="KW-0175">Coiled coil</keyword>
<dbReference type="PANTHER" id="PTHR36325">
    <property type="entry name" value="MYOSIN-2 HEAVY CHAIN-LIKE PROTEIN"/>
    <property type="match status" value="1"/>
</dbReference>
<evidence type="ECO:0000256" key="1">
    <source>
        <dbReference type="SAM" id="Coils"/>
    </source>
</evidence>
<dbReference type="PANTHER" id="PTHR36325:SF1">
    <property type="entry name" value="MYOSIN-2 HEAVY CHAIN-LIKE PROTEIN"/>
    <property type="match status" value="1"/>
</dbReference>
<organism evidence="3 4">
    <name type="scientific">Penstemon smallii</name>
    <dbReference type="NCBI Taxonomy" id="265156"/>
    <lineage>
        <taxon>Eukaryota</taxon>
        <taxon>Viridiplantae</taxon>
        <taxon>Streptophyta</taxon>
        <taxon>Embryophyta</taxon>
        <taxon>Tracheophyta</taxon>
        <taxon>Spermatophyta</taxon>
        <taxon>Magnoliopsida</taxon>
        <taxon>eudicotyledons</taxon>
        <taxon>Gunneridae</taxon>
        <taxon>Pentapetalae</taxon>
        <taxon>asterids</taxon>
        <taxon>lamiids</taxon>
        <taxon>Lamiales</taxon>
        <taxon>Plantaginaceae</taxon>
        <taxon>Cheloneae</taxon>
        <taxon>Penstemon</taxon>
    </lineage>
</organism>
<accession>A0ABD3RN16</accession>
<sequence>MDLGCIDMGCVEKQRKETTLEKDNSPKVSVTSASKSGKSNRGKDAVRSSINALNKLTSQITKPPRRKTSPLNWIPRKKMEPYLKRKIKMLQEVDGMHLTLDETLHDSNPHYSRVLREKIAIREAAEKSMQARKAAMVEASWCRILQAARIESKEAEAQLSKAEAAASEALEAAKAVGVIMNEVSESSEIIHYKIEANFETAFEVDKQVAGAVKAAFVKLGDCPSMNEDGFKDLLRKISENPDYGNYLEFSDFNSECQSDAGLELDKKGHDTDMFNKANIVEMMLERLRCLKENELASLATIVATSGLNAALAESEVNNKQKDYVKSNIEKNEGLYKQTRRNSIAESQARRRVDAELPSLDKFLVKKLTRLEREVLESKNARKNESTETKLNVVKNEENAVSHDLGSVLVKHTSKLEKEVEEARMNNLRSFEVKNKNNKNNQQEVSGIPSLDKYLVKRLSKLEREVQESRSRNSAEPTQDKENVDLNKKETNYESLDKVLVKHVSRLERAKLEFRDAEEQMGMKVKGKGTNRESESSEGSLDQVLVRHKSSRLEREKMAAVAACGREQVDDDDDGKIIRHYSVSRRQAREKELQNAWGGLSLGNSMIPTVSRLERDKAAWIKAEEEERKRDVEQV</sequence>
<evidence type="ECO:0000313" key="4">
    <source>
        <dbReference type="Proteomes" id="UP001634393"/>
    </source>
</evidence>
<feature type="region of interest" description="Disordered" evidence="2">
    <location>
        <begin position="520"/>
        <end position="541"/>
    </location>
</feature>
<dbReference type="EMBL" id="JBJXBP010000008">
    <property type="protein sequence ID" value="KAL3814298.1"/>
    <property type="molecule type" value="Genomic_DNA"/>
</dbReference>
<dbReference type="Proteomes" id="UP001634393">
    <property type="component" value="Unassembled WGS sequence"/>
</dbReference>
<feature type="coiled-coil region" evidence="1">
    <location>
        <begin position="145"/>
        <end position="172"/>
    </location>
</feature>